<accession>A0AAU8EEF7</accession>
<evidence type="ECO:0008006" key="3">
    <source>
        <dbReference type="Google" id="ProtNLM"/>
    </source>
</evidence>
<feature type="region of interest" description="Disordered" evidence="1">
    <location>
        <begin position="150"/>
        <end position="182"/>
    </location>
</feature>
<protein>
    <recommendedName>
        <fullName evidence="3">NYN domain-containing protein</fullName>
    </recommendedName>
</protein>
<organism evidence="2">
    <name type="scientific">Klebsiella phage vB_Kpn2-P2</name>
    <dbReference type="NCBI Taxonomy" id="3230849"/>
    <lineage>
        <taxon>Viruses</taxon>
    </lineage>
</organism>
<gene>
    <name evidence="2" type="ORF">vBKpn2P2_52</name>
</gene>
<evidence type="ECO:0000256" key="1">
    <source>
        <dbReference type="SAM" id="MobiDB-lite"/>
    </source>
</evidence>
<feature type="compositionally biased region" description="Polar residues" evidence="1">
    <location>
        <begin position="164"/>
        <end position="174"/>
    </location>
</feature>
<proteinExistence type="predicted"/>
<reference evidence="2" key="1">
    <citation type="submission" date="2024-05" db="EMBL/GenBank/DDBJ databases">
        <authorList>
            <person name="Ferriol-Gonzalez C."/>
            <person name="Concha-Eloko R."/>
            <person name="Bernabeu-Gimeno M."/>
            <person name="Fernandez-Cuenca F."/>
            <person name="Canada-Garcia J.E."/>
            <person name="Garcia-Cobos S."/>
            <person name="Sanjuan R."/>
            <person name="Domingo-Calap P."/>
        </authorList>
    </citation>
    <scope>NUCLEOTIDE SEQUENCE</scope>
</reference>
<evidence type="ECO:0000313" key="2">
    <source>
        <dbReference type="EMBL" id="XCG96900.1"/>
    </source>
</evidence>
<dbReference type="EMBL" id="PP848851">
    <property type="protein sequence ID" value="XCG96900.1"/>
    <property type="molecule type" value="Genomic_DNA"/>
</dbReference>
<sequence length="241" mass="26584">MYILIDGDNMRALAKHPNWQRLHDYGILTCSECSIVLPLDEDSIKKEFNNVQLQLLYINTTGNTDGATYARNVVCRILVYYFNKMQETQIGENSDSQANWAIGEDRQGSCLYSPTGDRPIVHDGEAPYFKSLPDHSGEAAIEAGAPVQVTPGTQPAWRPGRDTSAATAQSSGERSTAPRASGTRDIIFEVADAMWEAAGKPTDKSEILKLRKEMMNTLEAQGVKRNTSSNTLGAWQKERIG</sequence>
<name>A0AAU8EEF7_9VIRU</name>